<feature type="binding site" evidence="3">
    <location>
        <position position="238"/>
    </location>
    <ligand>
        <name>substrate</name>
    </ligand>
</feature>
<keyword evidence="1" id="KW-0732">Signal</keyword>
<dbReference type="Pfam" id="PF03480">
    <property type="entry name" value="DctP"/>
    <property type="match status" value="1"/>
</dbReference>
<sequence>MWCNPRTMINRKRKQVEQQLGKVMGWVLILAILSGCGREGSSDGAAAVKAESAEVFKFRMVTTWPKNFPGMGVAAENLANAVDEMSDGRLTITVYGSGEVVPALGVFEAVSLGNVEMGHGAAYYWKGKVPAAQFFTTVPFGMTAQEMNAWLHHGGGMALWEELYAPYNLVPIAGGNTGVQMAGWFNKEINSIEDIQGLKMRIPGLGGEVFNRVGGSAQTLPGSEIYTSLQTGAVDATEWVGPYNDLAFGLHQVAEYYYYPGWHEPGPTLETIINKDAWDSLPPDLQAILRTASRMINEDSLSEYTARNNDALSELVEQHGVKIRRLPDDVIEALRHASREVVSALPGEDELAQRIYQSYSDFHDDVMRYHELSERAYINLRPTN</sequence>
<reference evidence="4 5" key="1">
    <citation type="submission" date="2017-08" db="EMBL/GenBank/DDBJ databases">
        <title>Fine stratification of microbial communities through a metagenomic profile of the photic zone.</title>
        <authorList>
            <person name="Haro-Moreno J.M."/>
            <person name="Lopez-Perez M."/>
            <person name="De La Torre J."/>
            <person name="Picazo A."/>
            <person name="Camacho A."/>
            <person name="Rodriguez-Valera F."/>
        </authorList>
    </citation>
    <scope>NUCLEOTIDE SEQUENCE [LARGE SCALE GENOMIC DNA]</scope>
    <source>
        <strain evidence="4">MED-G24</strain>
    </source>
</reference>
<dbReference type="InterPro" id="IPR018389">
    <property type="entry name" value="DctP_fam"/>
</dbReference>
<dbReference type="PIRSF" id="PIRSF039026">
    <property type="entry name" value="SiaP"/>
    <property type="match status" value="1"/>
</dbReference>
<dbReference type="GO" id="GO:0055085">
    <property type="term" value="P:transmembrane transport"/>
    <property type="evidence" value="ECO:0007669"/>
    <property type="project" value="InterPro"/>
</dbReference>
<dbReference type="PANTHER" id="PTHR33376">
    <property type="match status" value="1"/>
</dbReference>
<gene>
    <name evidence="4" type="ORF">CNE99_00060</name>
</gene>
<evidence type="ECO:0000256" key="3">
    <source>
        <dbReference type="PIRSR" id="PIRSR039026-2"/>
    </source>
</evidence>
<dbReference type="Proteomes" id="UP000219327">
    <property type="component" value="Unassembled WGS sequence"/>
</dbReference>
<keyword evidence="3" id="KW-0479">Metal-binding</keyword>
<dbReference type="GO" id="GO:0031317">
    <property type="term" value="C:tripartite ATP-independent periplasmic transporter complex"/>
    <property type="evidence" value="ECO:0007669"/>
    <property type="project" value="InterPro"/>
</dbReference>
<evidence type="ECO:0000256" key="1">
    <source>
        <dbReference type="ARBA" id="ARBA00022729"/>
    </source>
</evidence>
<dbReference type="CDD" id="cd13604">
    <property type="entry name" value="PBP2_TRAP_ketoacid_lactate_like"/>
    <property type="match status" value="1"/>
</dbReference>
<dbReference type="PANTHER" id="PTHR33376:SF5">
    <property type="entry name" value="EXTRACYTOPLASMIC SOLUTE RECEPTOR PROTEIN"/>
    <property type="match status" value="1"/>
</dbReference>
<feature type="binding site" evidence="3">
    <location>
        <position position="264"/>
    </location>
    <ligand>
        <name>substrate</name>
    </ligand>
</feature>
<dbReference type="EMBL" id="NTKD01000001">
    <property type="protein sequence ID" value="PDH42153.1"/>
    <property type="molecule type" value="Genomic_DNA"/>
</dbReference>
<dbReference type="GO" id="GO:0046872">
    <property type="term" value="F:metal ion binding"/>
    <property type="evidence" value="ECO:0007669"/>
    <property type="project" value="UniProtKB-KW"/>
</dbReference>
<dbReference type="AlphaFoldDB" id="A0A2A5X0W4"/>
<dbReference type="Gene3D" id="3.40.190.170">
    <property type="entry name" value="Bacterial extracellular solute-binding protein, family 7"/>
    <property type="match status" value="1"/>
</dbReference>
<evidence type="ECO:0000313" key="4">
    <source>
        <dbReference type="EMBL" id="PDH42153.1"/>
    </source>
</evidence>
<name>A0A2A5X0W4_9GAMM</name>
<feature type="binding site" evidence="3">
    <location>
        <position position="239"/>
    </location>
    <ligand>
        <name>Na(+)</name>
        <dbReference type="ChEBI" id="CHEBI:29101"/>
    </ligand>
</feature>
<dbReference type="Gene3D" id="3.40.190.10">
    <property type="entry name" value="Periplasmic binding protein-like II"/>
    <property type="match status" value="1"/>
</dbReference>
<feature type="binding site" evidence="2">
    <location>
        <position position="180"/>
    </location>
    <ligand>
        <name>substrate</name>
    </ligand>
</feature>
<dbReference type="InterPro" id="IPR026289">
    <property type="entry name" value="SBP_TakP-like"/>
</dbReference>
<comment type="caution">
    <text evidence="4">The sequence shown here is derived from an EMBL/GenBank/DDBJ whole genome shotgun (WGS) entry which is preliminary data.</text>
</comment>
<dbReference type="InterPro" id="IPR038404">
    <property type="entry name" value="TRAP_DctP_sf"/>
</dbReference>
<evidence type="ECO:0000313" key="5">
    <source>
        <dbReference type="Proteomes" id="UP000219327"/>
    </source>
</evidence>
<accession>A0A2A5X0W4</accession>
<proteinExistence type="predicted"/>
<evidence type="ECO:0000256" key="2">
    <source>
        <dbReference type="PIRSR" id="PIRSR039026-1"/>
    </source>
</evidence>
<protein>
    <submittedName>
        <fullName evidence="4">ABC transporter substrate-binding protein</fullName>
    </submittedName>
</protein>
<feature type="binding site" evidence="2">
    <location>
        <position position="201"/>
    </location>
    <ligand>
        <name>substrate</name>
    </ligand>
</feature>
<dbReference type="NCBIfam" id="NF037995">
    <property type="entry name" value="TRAP_S1"/>
    <property type="match status" value="1"/>
</dbReference>
<organism evidence="4 5">
    <name type="scientific">OM182 bacterium MED-G24</name>
    <dbReference type="NCBI Taxonomy" id="1986255"/>
    <lineage>
        <taxon>Bacteria</taxon>
        <taxon>Pseudomonadati</taxon>
        <taxon>Pseudomonadota</taxon>
        <taxon>Gammaproteobacteria</taxon>
        <taxon>OMG group</taxon>
        <taxon>OM182 clade</taxon>
    </lineage>
</organism>